<accession>A0A804K4P9</accession>
<dbReference type="InParanoid" id="A0A804K4P9"/>
<dbReference type="AlphaFoldDB" id="A0A804K4P9"/>
<dbReference type="EnsemblPlants" id="Ma08_t09510.1">
    <property type="protein sequence ID" value="Ma08_p09510.1"/>
    <property type="gene ID" value="Ma08_g09510"/>
</dbReference>
<proteinExistence type="predicted"/>
<dbReference type="Gramene" id="Ma08_t09510.1">
    <property type="protein sequence ID" value="Ma08_p09510.1"/>
    <property type="gene ID" value="Ma08_g09510"/>
</dbReference>
<reference evidence="2" key="2">
    <citation type="submission" date="2021-05" db="UniProtKB">
        <authorList>
            <consortium name="EnsemblPlants"/>
        </authorList>
    </citation>
    <scope>IDENTIFICATION</scope>
    <source>
        <strain evidence="2">subsp. malaccensis</strain>
    </source>
</reference>
<evidence type="ECO:0000313" key="1">
    <source>
        <dbReference type="EMBL" id="CAG1831056.1"/>
    </source>
</evidence>
<evidence type="ECO:0000313" key="3">
    <source>
        <dbReference type="Proteomes" id="UP000012960"/>
    </source>
</evidence>
<name>A0A804K4P9_MUSAM</name>
<gene>
    <name evidence="1" type="ORF">GSMUA_343100.1</name>
</gene>
<dbReference type="EMBL" id="HG996472">
    <property type="protein sequence ID" value="CAG1831056.1"/>
    <property type="molecule type" value="Genomic_DNA"/>
</dbReference>
<sequence>MITVRCYDPTAWIEALAGARYLFDDGRDDSHSPLGCWQSAPHSSIIRGIFTTKGGTHTS</sequence>
<keyword evidence="3" id="KW-1185">Reference proteome</keyword>
<reference evidence="1" key="1">
    <citation type="submission" date="2021-03" db="EMBL/GenBank/DDBJ databases">
        <authorList>
            <consortium name="Genoscope - CEA"/>
            <person name="William W."/>
        </authorList>
    </citation>
    <scope>NUCLEOTIDE SEQUENCE</scope>
    <source>
        <strain evidence="1">Doubled-haploid Pahang</strain>
    </source>
</reference>
<dbReference type="Proteomes" id="UP000012960">
    <property type="component" value="Unplaced"/>
</dbReference>
<evidence type="ECO:0000313" key="2">
    <source>
        <dbReference type="EnsemblPlants" id="Ma08_p09510.1"/>
    </source>
</evidence>
<protein>
    <submittedName>
        <fullName evidence="1">(wild Malaysian banana) hypothetical protein</fullName>
    </submittedName>
</protein>
<organism evidence="2 3">
    <name type="scientific">Musa acuminata subsp. malaccensis</name>
    <name type="common">Wild banana</name>
    <name type="synonym">Musa malaccensis</name>
    <dbReference type="NCBI Taxonomy" id="214687"/>
    <lineage>
        <taxon>Eukaryota</taxon>
        <taxon>Viridiplantae</taxon>
        <taxon>Streptophyta</taxon>
        <taxon>Embryophyta</taxon>
        <taxon>Tracheophyta</taxon>
        <taxon>Spermatophyta</taxon>
        <taxon>Magnoliopsida</taxon>
        <taxon>Liliopsida</taxon>
        <taxon>Zingiberales</taxon>
        <taxon>Musaceae</taxon>
        <taxon>Musa</taxon>
    </lineage>
</organism>